<name>A0A3E1K6T2_9GAMM</name>
<dbReference type="InterPro" id="IPR018702">
    <property type="entry name" value="DUF2207"/>
</dbReference>
<dbReference type="EMBL" id="QUZK01000042">
    <property type="protein sequence ID" value="RFF29649.1"/>
    <property type="molecule type" value="Genomic_DNA"/>
</dbReference>
<dbReference type="Pfam" id="PF20990">
    <property type="entry name" value="DUF2207_C"/>
    <property type="match status" value="1"/>
</dbReference>
<evidence type="ECO:0000313" key="4">
    <source>
        <dbReference type="EMBL" id="RFF29649.1"/>
    </source>
</evidence>
<accession>A0A3E1K6T2</accession>
<evidence type="ECO:0000259" key="2">
    <source>
        <dbReference type="Pfam" id="PF09972"/>
    </source>
</evidence>
<feature type="domain" description="Predicted membrane protein YciQ-like C-terminal" evidence="3">
    <location>
        <begin position="275"/>
        <end position="495"/>
    </location>
</feature>
<evidence type="ECO:0000259" key="3">
    <source>
        <dbReference type="Pfam" id="PF20990"/>
    </source>
</evidence>
<feature type="transmembrane region" description="Helical" evidence="1">
    <location>
        <begin position="388"/>
        <end position="406"/>
    </location>
</feature>
<proteinExistence type="predicted"/>
<sequence>MMGPDNGVVSGGIRMVAIHRALGIGLIGCALVVGLLAAPAVLGHESGPEFIDSFDTTLEVREGGALAVNHVIDVHPHGEEIRRGVFFELPEDVGPLTEFSATLGGEPIELEFDDGAVIVAAAEPLATHQSHRFVLRYRADAPWWRQSSGTARLRWEPVIEQFELAWRDAEVRIAWAESLGEPQWPAGGAVDGGTWTRTLRGPLHGEDADAAIERIELRAQASEIESGALRYYGTDWPWRLLLAVGILGLLGFLHTAWRAVGRDPDLGTIASRNAAPEGLSPAAARFVERMGFDETNFVAALVSLRVKQAVELTVDEDNDRLLLDKRPRPASDLSPGERAMMAALFEGEEHVEFGPGDKRAMQASSALKKTLGEEHRGRHFVTNASQRAWGIALGVMLLCFAVVAVVVQASDAITPDPWVIALGIAAAAAGLFAPLIYFELFKAPTRAGAEAKRQIAGLKRYFEDDRAPVSDARHFIALLPYAVALDCEEAWRDRFEGEDESGLDADTAEVLAWYREFQRRHEQIGAIIPIIAGATAANTAATASAGGASAGGV</sequence>
<gene>
    <name evidence="4" type="ORF">DZC52_11160</name>
</gene>
<dbReference type="Proteomes" id="UP000260351">
    <property type="component" value="Unassembled WGS sequence"/>
</dbReference>
<keyword evidence="1" id="KW-0472">Membrane</keyword>
<feature type="transmembrane region" description="Helical" evidence="1">
    <location>
        <begin position="21"/>
        <end position="42"/>
    </location>
</feature>
<dbReference type="Pfam" id="PF09972">
    <property type="entry name" value="DUF2207"/>
    <property type="match status" value="1"/>
</dbReference>
<reference evidence="4 5" key="1">
    <citation type="submission" date="2018-08" db="EMBL/GenBank/DDBJ databases">
        <title>Wenzhouxiangella salilacus sp. nov., a novel bacterium isolated from a saline lake in Xinjiang Province, China.</title>
        <authorList>
            <person name="Han S."/>
        </authorList>
    </citation>
    <scope>NUCLEOTIDE SEQUENCE [LARGE SCALE GENOMIC DNA]</scope>
    <source>
        <strain evidence="4 5">XDB06</strain>
    </source>
</reference>
<keyword evidence="1" id="KW-1133">Transmembrane helix</keyword>
<comment type="caution">
    <text evidence="4">The sequence shown here is derived from an EMBL/GenBank/DDBJ whole genome shotgun (WGS) entry which is preliminary data.</text>
</comment>
<dbReference type="AlphaFoldDB" id="A0A3E1K6T2"/>
<feature type="domain" description="DUF2207" evidence="2">
    <location>
        <begin position="51"/>
        <end position="174"/>
    </location>
</feature>
<feature type="transmembrane region" description="Helical" evidence="1">
    <location>
        <begin position="236"/>
        <end position="257"/>
    </location>
</feature>
<keyword evidence="5" id="KW-1185">Reference proteome</keyword>
<dbReference type="InterPro" id="IPR048389">
    <property type="entry name" value="YciQ-like_C"/>
</dbReference>
<evidence type="ECO:0000313" key="5">
    <source>
        <dbReference type="Proteomes" id="UP000260351"/>
    </source>
</evidence>
<keyword evidence="1" id="KW-0812">Transmembrane</keyword>
<feature type="transmembrane region" description="Helical" evidence="1">
    <location>
        <begin position="418"/>
        <end position="438"/>
    </location>
</feature>
<organism evidence="4 5">
    <name type="scientific">Wenzhouxiangella sediminis</name>
    <dbReference type="NCBI Taxonomy" id="1792836"/>
    <lineage>
        <taxon>Bacteria</taxon>
        <taxon>Pseudomonadati</taxon>
        <taxon>Pseudomonadota</taxon>
        <taxon>Gammaproteobacteria</taxon>
        <taxon>Chromatiales</taxon>
        <taxon>Wenzhouxiangellaceae</taxon>
        <taxon>Wenzhouxiangella</taxon>
    </lineage>
</organism>
<protein>
    <submittedName>
        <fullName evidence="4">DUF2207 domain-containing protein</fullName>
    </submittedName>
</protein>
<dbReference type="OrthoDB" id="9767603at2"/>
<evidence type="ECO:0000256" key="1">
    <source>
        <dbReference type="SAM" id="Phobius"/>
    </source>
</evidence>